<accession>A0AAJ0BXQ7</accession>
<dbReference type="PANTHER" id="PTHR33112">
    <property type="entry name" value="DOMAIN PROTEIN, PUTATIVE-RELATED"/>
    <property type="match status" value="1"/>
</dbReference>
<evidence type="ECO:0000259" key="1">
    <source>
        <dbReference type="Pfam" id="PF06985"/>
    </source>
</evidence>
<dbReference type="EMBL" id="MU839016">
    <property type="protein sequence ID" value="KAK1765318.1"/>
    <property type="molecule type" value="Genomic_DNA"/>
</dbReference>
<dbReference type="Pfam" id="PF06985">
    <property type="entry name" value="HET"/>
    <property type="match status" value="1"/>
</dbReference>
<reference evidence="2" key="1">
    <citation type="submission" date="2023-06" db="EMBL/GenBank/DDBJ databases">
        <title>Genome-scale phylogeny and comparative genomics of the fungal order Sordariales.</title>
        <authorList>
            <consortium name="Lawrence Berkeley National Laboratory"/>
            <person name="Hensen N."/>
            <person name="Bonometti L."/>
            <person name="Westerberg I."/>
            <person name="Brannstrom I.O."/>
            <person name="Guillou S."/>
            <person name="Cros-Aarteil S."/>
            <person name="Calhoun S."/>
            <person name="Haridas S."/>
            <person name="Kuo A."/>
            <person name="Mondo S."/>
            <person name="Pangilinan J."/>
            <person name="Riley R."/>
            <person name="Labutti K."/>
            <person name="Andreopoulos B."/>
            <person name="Lipzen A."/>
            <person name="Chen C."/>
            <person name="Yanf M."/>
            <person name="Daum C."/>
            <person name="Ng V."/>
            <person name="Clum A."/>
            <person name="Steindorff A."/>
            <person name="Ohm R."/>
            <person name="Martin F."/>
            <person name="Silar P."/>
            <person name="Natvig D."/>
            <person name="Lalanne C."/>
            <person name="Gautier V."/>
            <person name="Ament-Velasquez S.L."/>
            <person name="Kruys A."/>
            <person name="Hutchinson M.I."/>
            <person name="Powell A.J."/>
            <person name="Barry K."/>
            <person name="Miller A.N."/>
            <person name="Grigoriev I.V."/>
            <person name="Debuchy R."/>
            <person name="Gladieux P."/>
            <person name="Thoren M.H."/>
            <person name="Johannesson H."/>
        </authorList>
    </citation>
    <scope>NUCLEOTIDE SEQUENCE</scope>
    <source>
        <strain evidence="2">8032-3</strain>
    </source>
</reference>
<protein>
    <submittedName>
        <fullName evidence="2">Heterokaryon incompatibility protein-domain-containing protein</fullName>
    </submittedName>
</protein>
<evidence type="ECO:0000313" key="3">
    <source>
        <dbReference type="Proteomes" id="UP001244011"/>
    </source>
</evidence>
<feature type="domain" description="Heterokaryon incompatibility" evidence="1">
    <location>
        <begin position="225"/>
        <end position="376"/>
    </location>
</feature>
<dbReference type="AlphaFoldDB" id="A0AAJ0BXQ7"/>
<gene>
    <name evidence="2" type="ORF">QBC33DRAFT_176305</name>
</gene>
<dbReference type="InterPro" id="IPR010730">
    <property type="entry name" value="HET"/>
</dbReference>
<sequence>MGLCNKCKNVGVYEALTRWKDETPEEPPVREVGSWHGRLQDIHDSSDSCSLCALVIKGWRQHRTQIVQSALVSGDLPSPPEDLYEDILAITAYQGGLIKARLRRSETNYDGYHKMQFFLEFGCQVETRASWDAYEEVIALFRITCDDGSTSAVPLYRFVDPDPLSAQGVEISRTWLGNCDSNHKSCITPAAQLPTRYLDTSEDVSPDKIRLQELKDSPNPGDNRYIALSHCWGKGRNLCTTHSTLQSHKNGIEISILPQTFRDAVAVVRKLGIRYLWIDSLCVIQDDLRDWQVESANMAAIYRDSYLVLGAARGESDAQGFLGSRRQPDTATLASPDAVGSLVLQLQPPEAIRWTNADVDPTFHEPLGKRAWCLQERYLPRRMLLYGTQQMFWDCNEVSASEDGDSMRRDGDRLLRICATANIPVSVLARTCRDQTDCKKDVNHVDWYRMVENYMSRDITKTSDRLPALAGLAKATAEASKDEYLAGLWKSALIEGLTWCGSQGAETLSHPEEYIAPSWSWASVVGSLRFPIYTWWQDRASWRRMSDFEPLATYVSHTFELQDLDPHGRLKGGSLRLSAAPFPIASIEPRQDDPPEIFIYFGQEPGRSPFADKNIGLVLKTPHETTEIWVEGGFDKPRTKQQKSGWTMGWMDRWKTGRSQLFVIFLTRLPFILENGFIEHRFGLIVEKVGEDERYQRVGFVDGCLLRKVYSKERRQAMKLALDGRADKFGIAGFRRPLQDGDMHEVDRLNILAYDPLALESESEMREIVLV</sequence>
<keyword evidence="3" id="KW-1185">Reference proteome</keyword>
<evidence type="ECO:0000313" key="2">
    <source>
        <dbReference type="EMBL" id="KAK1765318.1"/>
    </source>
</evidence>
<dbReference type="RefSeq" id="XP_060281531.1">
    <property type="nucleotide sequence ID" value="XM_060422399.1"/>
</dbReference>
<proteinExistence type="predicted"/>
<dbReference type="PANTHER" id="PTHR33112:SF16">
    <property type="entry name" value="HETEROKARYON INCOMPATIBILITY DOMAIN-CONTAINING PROTEIN"/>
    <property type="match status" value="1"/>
</dbReference>
<organism evidence="2 3">
    <name type="scientific">Phialemonium atrogriseum</name>
    <dbReference type="NCBI Taxonomy" id="1093897"/>
    <lineage>
        <taxon>Eukaryota</taxon>
        <taxon>Fungi</taxon>
        <taxon>Dikarya</taxon>
        <taxon>Ascomycota</taxon>
        <taxon>Pezizomycotina</taxon>
        <taxon>Sordariomycetes</taxon>
        <taxon>Sordariomycetidae</taxon>
        <taxon>Cephalothecales</taxon>
        <taxon>Cephalothecaceae</taxon>
        <taxon>Phialemonium</taxon>
    </lineage>
</organism>
<comment type="caution">
    <text evidence="2">The sequence shown here is derived from an EMBL/GenBank/DDBJ whole genome shotgun (WGS) entry which is preliminary data.</text>
</comment>
<dbReference type="GeneID" id="85305586"/>
<dbReference type="Proteomes" id="UP001244011">
    <property type="component" value="Unassembled WGS sequence"/>
</dbReference>
<name>A0AAJ0BXQ7_9PEZI</name>